<dbReference type="CDD" id="cd03146">
    <property type="entry name" value="GAT1_Peptidase_E"/>
    <property type="match status" value="1"/>
</dbReference>
<dbReference type="GO" id="GO:0008236">
    <property type="term" value="F:serine-type peptidase activity"/>
    <property type="evidence" value="ECO:0007669"/>
    <property type="project" value="UniProtKB-KW"/>
</dbReference>
<dbReference type="PANTHER" id="PTHR20842:SF0">
    <property type="entry name" value="ALPHA-ASPARTYL DIPEPTIDASE"/>
    <property type="match status" value="1"/>
</dbReference>
<dbReference type="GO" id="GO:0006508">
    <property type="term" value="P:proteolysis"/>
    <property type="evidence" value="ECO:0007669"/>
    <property type="project" value="UniProtKB-KW"/>
</dbReference>
<accession>A0A1W6UQZ0</accession>
<dbReference type="Gene3D" id="3.40.50.880">
    <property type="match status" value="1"/>
</dbReference>
<dbReference type="InterPro" id="IPR029062">
    <property type="entry name" value="Class_I_gatase-like"/>
</dbReference>
<dbReference type="EMBL" id="CP017903">
    <property type="protein sequence ID" value="ARP19982.1"/>
    <property type="molecule type" value="Genomic_DNA"/>
</dbReference>
<evidence type="ECO:0000313" key="5">
    <source>
        <dbReference type="EMBL" id="ARP19982.1"/>
    </source>
</evidence>
<evidence type="ECO:0000256" key="1">
    <source>
        <dbReference type="ARBA" id="ARBA00006534"/>
    </source>
</evidence>
<sequence>MRKHCIAIGGGGWMMGENPSPLDQYILSLSGKENPNICFLPTATGDADEVIERFYNAKLSENVTHFPLFKFDAGWKETLFEQDIIYVGGGNTRSMLAIWREWGIDRILKQCYEQGIIMCGMSAGAICWFEFAVTDSDPEAYQVMRCLGLIDGLAAAHFSHVGEKFEVFQAFARSQPSITCYGIHDYAALHFVDGKLLATVTSFPDAGVLVKTGNEENIWRG</sequence>
<dbReference type="PANTHER" id="PTHR20842">
    <property type="entry name" value="PROTEASE S51 ALPHA-ASPARTYL DIPEPTIDASE"/>
    <property type="match status" value="1"/>
</dbReference>
<dbReference type="Pfam" id="PF03575">
    <property type="entry name" value="Peptidase_S51"/>
    <property type="match status" value="1"/>
</dbReference>
<keyword evidence="3" id="KW-0378">Hydrolase</keyword>
<keyword evidence="4" id="KW-0720">Serine protease</keyword>
<name>A0A1W6UQZ0_VIBAL</name>
<dbReference type="SUPFAM" id="SSF52317">
    <property type="entry name" value="Class I glutamine amidotransferase-like"/>
    <property type="match status" value="1"/>
</dbReference>
<keyword evidence="2" id="KW-0645">Protease</keyword>
<gene>
    <name evidence="5" type="ORF">K05K4_32530</name>
</gene>
<dbReference type="AlphaFoldDB" id="A0A1W6UQZ0"/>
<evidence type="ECO:0000256" key="4">
    <source>
        <dbReference type="ARBA" id="ARBA00022825"/>
    </source>
</evidence>
<protein>
    <submittedName>
        <fullName evidence="5">Peptidase family S51</fullName>
    </submittedName>
</protein>
<reference evidence="5" key="1">
    <citation type="submission" date="2016-10" db="EMBL/GenBank/DDBJ databases">
        <title>The High Quality Genome of Vibrio alginolyticus K01M1.</title>
        <authorList>
            <person name="Wendling C."/>
            <person name="Chibani C.M."/>
            <person name="Hertel R."/>
            <person name="Sproer C."/>
            <person name="Bunk B."/>
            <person name="Overmann J."/>
            <person name="Roth O."/>
            <person name="Liesegang H."/>
        </authorList>
    </citation>
    <scope>NUCLEOTIDE SEQUENCE</scope>
    <source>
        <strain evidence="5">K05K4</strain>
    </source>
</reference>
<proteinExistence type="inferred from homology"/>
<evidence type="ECO:0000256" key="3">
    <source>
        <dbReference type="ARBA" id="ARBA00022801"/>
    </source>
</evidence>
<evidence type="ECO:0000256" key="2">
    <source>
        <dbReference type="ARBA" id="ARBA00022670"/>
    </source>
</evidence>
<comment type="similarity">
    <text evidence="1">Belongs to the peptidase S51 family.</text>
</comment>
<dbReference type="RefSeq" id="WP_086047162.1">
    <property type="nucleotide sequence ID" value="NZ_CP017890.1"/>
</dbReference>
<dbReference type="InterPro" id="IPR005320">
    <property type="entry name" value="Peptidase_S51"/>
</dbReference>
<organism evidence="5">
    <name type="scientific">Vibrio alginolyticus</name>
    <dbReference type="NCBI Taxonomy" id="663"/>
    <lineage>
        <taxon>Bacteria</taxon>
        <taxon>Pseudomonadati</taxon>
        <taxon>Pseudomonadota</taxon>
        <taxon>Gammaproteobacteria</taxon>
        <taxon>Vibrionales</taxon>
        <taxon>Vibrionaceae</taxon>
        <taxon>Vibrio</taxon>
    </lineage>
</organism>